<sequence length="372" mass="39875">MAYTIDRYNNTQLTVVEDGTIDQTTDIKLVGKNYAGYGEIQNENFVFLLENFSGATPPPKALSGQIWFDSSVRKLKFYDGTKFRTTGGAEVSATVPSGLTEGDFWWDTANEQLYAFNGTDFILVGPQDAGDSLTQWTSSTVKDDTGATRAIIKGIVNDEVVIILSSLEFTIDLTDPANTIPGFDRIKKGFTLINTLNATGGVTSTDHIYWGTSSNALKLGGVEASNFLQTGNAEFTSLAEFADIGIAIGDSNDLRILIENGNEAVFANEVGTLISFKAKNSLGVVKNPLRMYSNSVIPGLQSDEITTEVVTLGSTDHKFNNVYADNFTGLAEKATALVVSGTNRTGSETSSSGTVAVRTSVEEVINSQTIPV</sequence>
<proteinExistence type="predicted"/>
<organism evidence="1">
    <name type="scientific">marine metagenome</name>
    <dbReference type="NCBI Taxonomy" id="408172"/>
    <lineage>
        <taxon>unclassified sequences</taxon>
        <taxon>metagenomes</taxon>
        <taxon>ecological metagenomes</taxon>
    </lineage>
</organism>
<dbReference type="EMBL" id="UINC01063856">
    <property type="protein sequence ID" value="SVB91930.1"/>
    <property type="molecule type" value="Genomic_DNA"/>
</dbReference>
<accession>A0A382HX57</accession>
<name>A0A382HX57_9ZZZZ</name>
<reference evidence="1" key="1">
    <citation type="submission" date="2018-05" db="EMBL/GenBank/DDBJ databases">
        <authorList>
            <person name="Lanie J.A."/>
            <person name="Ng W.-L."/>
            <person name="Kazmierczak K.M."/>
            <person name="Andrzejewski T.M."/>
            <person name="Davidsen T.M."/>
            <person name="Wayne K.J."/>
            <person name="Tettelin H."/>
            <person name="Glass J.I."/>
            <person name="Rusch D."/>
            <person name="Podicherti R."/>
            <person name="Tsui H.-C.T."/>
            <person name="Winkler M.E."/>
        </authorList>
    </citation>
    <scope>NUCLEOTIDE SEQUENCE</scope>
</reference>
<protein>
    <submittedName>
        <fullName evidence="1">Uncharacterized protein</fullName>
    </submittedName>
</protein>
<dbReference type="AlphaFoldDB" id="A0A382HX57"/>
<evidence type="ECO:0000313" key="1">
    <source>
        <dbReference type="EMBL" id="SVB91930.1"/>
    </source>
</evidence>
<gene>
    <name evidence="1" type="ORF">METZ01_LOCUS244784</name>
</gene>
<feature type="non-terminal residue" evidence="1">
    <location>
        <position position="372"/>
    </location>
</feature>